<protein>
    <submittedName>
        <fullName evidence="1">23937_t:CDS:1</fullName>
    </submittedName>
</protein>
<sequence>MDPYSDRILFTKEPNLMTEFLTSNEYQVGTGYNLFRFSKRIRRMLINKASGLFSWQAQYKEIPYITSEMENIRENISLGVSFVQISCLTTIVKTDSEKFIKQKTQNSLYDYLKDQIPFADEGVHLDYPPAKIEDRMSAIEQRHKALELFLQDYVVNVNILYDKDVDNRFYKYTEIQDDKTI</sequence>
<keyword evidence="2" id="KW-1185">Reference proteome</keyword>
<dbReference type="AlphaFoldDB" id="A0A9N9HK06"/>
<accession>A0A9N9HK06</accession>
<dbReference type="EMBL" id="CAJVPY010007430">
    <property type="protein sequence ID" value="CAG8680427.1"/>
    <property type="molecule type" value="Genomic_DNA"/>
</dbReference>
<gene>
    <name evidence="1" type="ORF">DERYTH_LOCUS11771</name>
</gene>
<organism evidence="1 2">
    <name type="scientific">Dentiscutata erythropus</name>
    <dbReference type="NCBI Taxonomy" id="1348616"/>
    <lineage>
        <taxon>Eukaryota</taxon>
        <taxon>Fungi</taxon>
        <taxon>Fungi incertae sedis</taxon>
        <taxon>Mucoromycota</taxon>
        <taxon>Glomeromycotina</taxon>
        <taxon>Glomeromycetes</taxon>
        <taxon>Diversisporales</taxon>
        <taxon>Gigasporaceae</taxon>
        <taxon>Dentiscutata</taxon>
    </lineage>
</organism>
<evidence type="ECO:0000313" key="1">
    <source>
        <dbReference type="EMBL" id="CAG8680427.1"/>
    </source>
</evidence>
<name>A0A9N9HK06_9GLOM</name>
<proteinExistence type="predicted"/>
<dbReference type="Proteomes" id="UP000789405">
    <property type="component" value="Unassembled WGS sequence"/>
</dbReference>
<comment type="caution">
    <text evidence="1">The sequence shown here is derived from an EMBL/GenBank/DDBJ whole genome shotgun (WGS) entry which is preliminary data.</text>
</comment>
<reference evidence="1" key="1">
    <citation type="submission" date="2021-06" db="EMBL/GenBank/DDBJ databases">
        <authorList>
            <person name="Kallberg Y."/>
            <person name="Tangrot J."/>
            <person name="Rosling A."/>
        </authorList>
    </citation>
    <scope>NUCLEOTIDE SEQUENCE</scope>
    <source>
        <strain evidence="1">MA453B</strain>
    </source>
</reference>
<evidence type="ECO:0000313" key="2">
    <source>
        <dbReference type="Proteomes" id="UP000789405"/>
    </source>
</evidence>
<dbReference type="OrthoDB" id="2441469at2759"/>